<feature type="domain" description="Solute-binding protein family 5" evidence="2">
    <location>
        <begin position="378"/>
        <end position="707"/>
    </location>
</feature>
<dbReference type="InterPro" id="IPR016880">
    <property type="entry name" value="ABC_oligopep_solut-bd_myco_prd"/>
</dbReference>
<feature type="chain" id="PRO_5032890560" evidence="1">
    <location>
        <begin position="24"/>
        <end position="1004"/>
    </location>
</feature>
<proteinExistence type="predicted"/>
<keyword evidence="4" id="KW-1185">Reference proteome</keyword>
<dbReference type="InterPro" id="IPR000914">
    <property type="entry name" value="SBP_5_dom"/>
</dbReference>
<organism evidence="3 4">
    <name type="scientific">Mycoplasmopsis felis</name>
    <dbReference type="NCBI Taxonomy" id="33923"/>
    <lineage>
        <taxon>Bacteria</taxon>
        <taxon>Bacillati</taxon>
        <taxon>Mycoplasmatota</taxon>
        <taxon>Mycoplasmoidales</taxon>
        <taxon>Metamycoplasmataceae</taxon>
        <taxon>Mycoplasmopsis</taxon>
    </lineage>
</organism>
<dbReference type="Pfam" id="PF00496">
    <property type="entry name" value="SBP_bac_5"/>
    <property type="match status" value="1"/>
</dbReference>
<sequence>MKNKKILSLITFTTISSSSLVFVLSCSHNSNNPQNKSLAKIDYDFGLATEPLNNLNYIKYKSMDKILPSLVDSFLKTGPSDELKSIVKSNDFNMVIVDTNGTVNKDGEVSSNFNDFYKLKDKLIEEEGYGRITGSYYGIQNFSTIGGLGRASIGELRRNSTIYAFRNPKNPNNYMGMTGFINKKLNRWSNGDYITAQDLRDYLEYIFDLSTGSQKVDQVQKFGIRGAEKFLDAQKDYIQKFNKSYKNPWGRRSYVLDSEGDLVQNPNESVWQSQTFDANNNPIDTKEVQAIKEAALNFGFYTGQLFLDYSNEEIEANLKNNPNFSIDKEIQDFTFINEKGIAKTKKIVKNAFVNPYQIFNVDSKILSSIKSLSYDENSFTIIFDENQTPGISFFLFHVLSGLYPVNRKYIETEGGGIDEYGSNTSKFLTGGPFNFEPSDIVLGPQGYIILNKNKDYFDAENTISNKIKIYFSTDRNTNSTFFEDGYISQTYIPAEKINQYWSSPGYKEYLNKNTGYGTIAFGFNLDNETNGDSYIMDQDLRNAIYYAIDREKIMKIVGWDFSFPVNTWTAYGQYRTFDGKNIETYFSDLSTKSKDNVEIPLQNYDYVVHLSKGYTFEKTQRGDIAYKPQTSEFYINRFKEKYPNLKNVSLTFLNNSTDEQKKAGTYLKEILDTTFKGYVKLEIKSLPENSFASFIEEGKYDIIYQNYDRLGGNGAQDYVSVFFKTDEIDSLNQKSIGFKSNPVGSFTYADYVSDLYKENNNIQLENYIHEHLGKYILNIINNDSEILNTYNSILKQTFENQKLLTLDFQNKYLELIFNKLSENNPDKYNLRMVKNYLEYKFINHKNIKLSRLKRIFNELLINIEGLEKISNNTNLTAQRLNFQQSIVNNNSSNIDFWTKFIELSYIKLNETTGQYTDRLNAFFSGNFTTLENTQKWSQEIVYVFIGELEKVIRDASPVIPLMEVDTNWEITRVGGAVSLFNFALQHAYDFTKPPRPGLPRKKGN</sequence>
<evidence type="ECO:0000313" key="4">
    <source>
        <dbReference type="Proteomes" id="UP000464317"/>
    </source>
</evidence>
<protein>
    <submittedName>
        <fullName evidence="3">ABC transporter substrate-binding protein</fullName>
    </submittedName>
</protein>
<dbReference type="KEGG" id="mfel:JPM2_1910"/>
<name>A0A809SEM3_9BACT</name>
<dbReference type="Proteomes" id="UP000464317">
    <property type="component" value="Chromosome"/>
</dbReference>
<dbReference type="PROSITE" id="PS51257">
    <property type="entry name" value="PROKAR_LIPOPROTEIN"/>
    <property type="match status" value="1"/>
</dbReference>
<evidence type="ECO:0000313" key="3">
    <source>
        <dbReference type="EMBL" id="BBU47498.1"/>
    </source>
</evidence>
<gene>
    <name evidence="3" type="primary">oppA</name>
    <name evidence="3" type="ORF">JPM2_1910</name>
</gene>
<dbReference type="EMBL" id="AP022325">
    <property type="protein sequence ID" value="BBU47498.1"/>
    <property type="molecule type" value="Genomic_DNA"/>
</dbReference>
<dbReference type="Gene3D" id="3.10.105.10">
    <property type="entry name" value="Dipeptide-binding Protein, Domain 3"/>
    <property type="match status" value="1"/>
</dbReference>
<reference evidence="3 4" key="1">
    <citation type="submission" date="2020-01" db="EMBL/GenBank/DDBJ databases">
        <title>Complete genome sequence of Mycoplasma felis strain Myco-2.</title>
        <authorList>
            <person name="Kinoshita Y."/>
            <person name="Niwa H."/>
            <person name="Uchida-Fujii E."/>
            <person name="Nukada T."/>
        </authorList>
    </citation>
    <scope>NUCLEOTIDE SEQUENCE [LARGE SCALE GENOMIC DNA]</scope>
    <source>
        <strain evidence="3 4">Myco-2</strain>
    </source>
</reference>
<dbReference type="SUPFAM" id="SSF53850">
    <property type="entry name" value="Periplasmic binding protein-like II"/>
    <property type="match status" value="1"/>
</dbReference>
<evidence type="ECO:0000259" key="2">
    <source>
        <dbReference type="Pfam" id="PF00496"/>
    </source>
</evidence>
<dbReference type="AlphaFoldDB" id="A0A809SEM3"/>
<feature type="signal peptide" evidence="1">
    <location>
        <begin position="1"/>
        <end position="23"/>
    </location>
</feature>
<keyword evidence="1" id="KW-0732">Signal</keyword>
<dbReference type="PIRSF" id="PIRSF028335">
    <property type="entry name" value="ABC_oligopep_OppA_prd"/>
    <property type="match status" value="1"/>
</dbReference>
<accession>A0A809SEM3</accession>
<dbReference type="Gene3D" id="3.40.190.10">
    <property type="entry name" value="Periplasmic binding protein-like II"/>
    <property type="match status" value="1"/>
</dbReference>
<evidence type="ECO:0000256" key="1">
    <source>
        <dbReference type="SAM" id="SignalP"/>
    </source>
</evidence>
<dbReference type="RefSeq" id="WP_161553007.1">
    <property type="nucleotide sequence ID" value="NZ_AP022325.1"/>
</dbReference>